<dbReference type="SMART" id="SM00401">
    <property type="entry name" value="ZnF_GATA"/>
    <property type="match status" value="1"/>
</dbReference>
<comment type="function">
    <text evidence="7">Transcriptional regulator that specifically binds 5'-GATA-3' or 5'-GAT-3' motifs within gene promoters.</text>
</comment>
<dbReference type="PANTHER" id="PTHR47172">
    <property type="entry name" value="OS01G0976800 PROTEIN"/>
    <property type="match status" value="1"/>
</dbReference>
<dbReference type="PANTHER" id="PTHR47172:SF24">
    <property type="entry name" value="GATA ZINC FINGER DOMAIN-CONTAINING PROTEIN 14-RELATED"/>
    <property type="match status" value="1"/>
</dbReference>
<dbReference type="InterPro" id="IPR013088">
    <property type="entry name" value="Znf_NHR/GATA"/>
</dbReference>
<dbReference type="InterPro" id="IPR000679">
    <property type="entry name" value="Znf_GATA"/>
</dbReference>
<evidence type="ECO:0000313" key="10">
    <source>
        <dbReference type="EMBL" id="KAF9592344.1"/>
    </source>
</evidence>
<dbReference type="PROSITE" id="PS00344">
    <property type="entry name" value="GATA_ZN_FINGER_1"/>
    <property type="match status" value="1"/>
</dbReference>
<dbReference type="GO" id="GO:0008270">
    <property type="term" value="F:zinc ion binding"/>
    <property type="evidence" value="ECO:0007669"/>
    <property type="project" value="UniProtKB-KW"/>
</dbReference>
<feature type="domain" description="GATA-type" evidence="9">
    <location>
        <begin position="66"/>
        <end position="97"/>
    </location>
</feature>
<evidence type="ECO:0000256" key="8">
    <source>
        <dbReference type="PROSITE-ProRule" id="PRU00094"/>
    </source>
</evidence>
<evidence type="ECO:0000256" key="2">
    <source>
        <dbReference type="ARBA" id="ARBA00022771"/>
    </source>
</evidence>
<comment type="caution">
    <text evidence="10">The sequence shown here is derived from an EMBL/GenBank/DDBJ whole genome shotgun (WGS) entry which is preliminary data.</text>
</comment>
<keyword evidence="2 8" id="KW-0863">Zinc-finger</keyword>
<dbReference type="PROSITE" id="PS50114">
    <property type="entry name" value="GATA_ZN_FINGER_2"/>
    <property type="match status" value="1"/>
</dbReference>
<gene>
    <name evidence="10" type="ORF">IFM89_014270</name>
</gene>
<dbReference type="GO" id="GO:0006355">
    <property type="term" value="P:regulation of DNA-templated transcription"/>
    <property type="evidence" value="ECO:0007669"/>
    <property type="project" value="InterPro"/>
</dbReference>
<comment type="similarity">
    <text evidence="6">Belongs to the type IV zinc-finger family. Class B subfamily.</text>
</comment>
<dbReference type="CDD" id="cd00202">
    <property type="entry name" value="ZnF_GATA"/>
    <property type="match status" value="1"/>
</dbReference>
<organism evidence="10 11">
    <name type="scientific">Coptis chinensis</name>
    <dbReference type="NCBI Taxonomy" id="261450"/>
    <lineage>
        <taxon>Eukaryota</taxon>
        <taxon>Viridiplantae</taxon>
        <taxon>Streptophyta</taxon>
        <taxon>Embryophyta</taxon>
        <taxon>Tracheophyta</taxon>
        <taxon>Spermatophyta</taxon>
        <taxon>Magnoliopsida</taxon>
        <taxon>Ranunculales</taxon>
        <taxon>Ranunculaceae</taxon>
        <taxon>Coptidoideae</taxon>
        <taxon>Coptis</taxon>
    </lineage>
</organism>
<dbReference type="Proteomes" id="UP000631114">
    <property type="component" value="Unassembled WGS sequence"/>
</dbReference>
<keyword evidence="1" id="KW-0479">Metal-binding</keyword>
<evidence type="ECO:0000256" key="7">
    <source>
        <dbReference type="ARBA" id="ARBA00037539"/>
    </source>
</evidence>
<proteinExistence type="inferred from homology"/>
<evidence type="ECO:0000256" key="4">
    <source>
        <dbReference type="ARBA" id="ARBA00023015"/>
    </source>
</evidence>
<evidence type="ECO:0000256" key="6">
    <source>
        <dbReference type="ARBA" id="ARBA00024019"/>
    </source>
</evidence>
<dbReference type="AlphaFoldDB" id="A0A835LHX1"/>
<dbReference type="GO" id="GO:0043565">
    <property type="term" value="F:sequence-specific DNA binding"/>
    <property type="evidence" value="ECO:0007669"/>
    <property type="project" value="InterPro"/>
</dbReference>
<evidence type="ECO:0000256" key="1">
    <source>
        <dbReference type="ARBA" id="ARBA00022723"/>
    </source>
</evidence>
<evidence type="ECO:0000256" key="3">
    <source>
        <dbReference type="ARBA" id="ARBA00022833"/>
    </source>
</evidence>
<sequence>MFHMKLDPPPRDLERPRVYHFFRVANGLPKNEKQDHLEEVIESNDECDPISNVINPRRRNPVRLASKAVKACTECGRTRTPMWRKGPGGPKTLCNACYVGRRKNKKRVGEMRAESGTGAEKIVVDAAEALMLMSWSRRVKH</sequence>
<dbReference type="Gene3D" id="3.30.50.10">
    <property type="entry name" value="Erythroid Transcription Factor GATA-1, subunit A"/>
    <property type="match status" value="1"/>
</dbReference>
<accession>A0A835LHX1</accession>
<dbReference type="OrthoDB" id="2162994at2759"/>
<dbReference type="Pfam" id="PF00320">
    <property type="entry name" value="GATA"/>
    <property type="match status" value="1"/>
</dbReference>
<keyword evidence="4" id="KW-0805">Transcription regulation</keyword>
<evidence type="ECO:0000313" key="11">
    <source>
        <dbReference type="Proteomes" id="UP000631114"/>
    </source>
</evidence>
<dbReference type="EMBL" id="JADFTS010000008">
    <property type="protein sequence ID" value="KAF9592344.1"/>
    <property type="molecule type" value="Genomic_DNA"/>
</dbReference>
<name>A0A835LHX1_9MAGN</name>
<evidence type="ECO:0000256" key="5">
    <source>
        <dbReference type="ARBA" id="ARBA00023163"/>
    </source>
</evidence>
<keyword evidence="3" id="KW-0862">Zinc</keyword>
<dbReference type="SUPFAM" id="SSF57716">
    <property type="entry name" value="Glucocorticoid receptor-like (DNA-binding domain)"/>
    <property type="match status" value="1"/>
</dbReference>
<evidence type="ECO:0000259" key="9">
    <source>
        <dbReference type="PROSITE" id="PS50114"/>
    </source>
</evidence>
<reference evidence="10 11" key="1">
    <citation type="submission" date="2020-10" db="EMBL/GenBank/DDBJ databases">
        <title>The Coptis chinensis genome and diversification of protoberbering-type alkaloids.</title>
        <authorList>
            <person name="Wang B."/>
            <person name="Shu S."/>
            <person name="Song C."/>
            <person name="Liu Y."/>
        </authorList>
    </citation>
    <scope>NUCLEOTIDE SEQUENCE [LARGE SCALE GENOMIC DNA]</scope>
    <source>
        <strain evidence="10">HL-2020</strain>
        <tissue evidence="10">Leaf</tissue>
    </source>
</reference>
<keyword evidence="5" id="KW-0804">Transcription</keyword>
<keyword evidence="11" id="KW-1185">Reference proteome</keyword>
<protein>
    <recommendedName>
        <fullName evidence="9">GATA-type domain-containing protein</fullName>
    </recommendedName>
</protein>